<evidence type="ECO:0000313" key="4">
    <source>
        <dbReference type="Proteomes" id="UP001597458"/>
    </source>
</evidence>
<dbReference type="PANTHER" id="PTHR22916:SF3">
    <property type="entry name" value="UDP-GLCNAC:BETAGAL BETA-1,3-N-ACETYLGLUCOSAMINYLTRANSFERASE-LIKE PROTEIN 1"/>
    <property type="match status" value="1"/>
</dbReference>
<dbReference type="InterPro" id="IPR029044">
    <property type="entry name" value="Nucleotide-diphossugar_trans"/>
</dbReference>
<dbReference type="PANTHER" id="PTHR22916">
    <property type="entry name" value="GLYCOSYLTRANSFERASE"/>
    <property type="match status" value="1"/>
</dbReference>
<proteinExistence type="inferred from homology"/>
<dbReference type="InterPro" id="IPR001173">
    <property type="entry name" value="Glyco_trans_2-like"/>
</dbReference>
<comment type="caution">
    <text evidence="3">The sequence shown here is derived from an EMBL/GenBank/DDBJ whole genome shotgun (WGS) entry which is preliminary data.</text>
</comment>
<dbReference type="RefSeq" id="WP_141189609.1">
    <property type="nucleotide sequence ID" value="NZ_JBHUMR010000007.1"/>
</dbReference>
<name>A0ABW5PLX0_9BACI</name>
<sequence>MKTPLVSVILPIYNVEDYLERCINSILNQKYKNIEILAINDGSTDKSLEILRKFSRLDSRVKITNKKNGGQASARNLGIELAQGEYILMVDSDDYLEENTILECIKEIVNTRYDLLIFDFYRVNNKGIKKHIVTGTKLHTASTVPWNKFYRKSLWENLSFPEGYWYEDLGIVPVVVANSRYIKKIDKPLYNYDISRQDSQTNTINPKRITDLITMVINVYNQLKLNQKLLIYEKELESLFIEHILYNLVLKLIFVDDLNLKDQIINKVNKTLNLYFPNWKKSEFINKRGINGKVKWFIIDSYLNGKYQYAKYLWRYPKNIKNFFNKI</sequence>
<organism evidence="3 4">
    <name type="scientific">Terrilactibacillus laevilacticus</name>
    <dbReference type="NCBI Taxonomy" id="1380157"/>
    <lineage>
        <taxon>Bacteria</taxon>
        <taxon>Bacillati</taxon>
        <taxon>Bacillota</taxon>
        <taxon>Bacilli</taxon>
        <taxon>Bacillales</taxon>
        <taxon>Bacillaceae</taxon>
        <taxon>Terrilactibacillus</taxon>
    </lineage>
</organism>
<evidence type="ECO:0000259" key="2">
    <source>
        <dbReference type="Pfam" id="PF00535"/>
    </source>
</evidence>
<dbReference type="CDD" id="cd00761">
    <property type="entry name" value="Glyco_tranf_GTA_type"/>
    <property type="match status" value="1"/>
</dbReference>
<comment type="similarity">
    <text evidence="1">Belongs to the glycosyltransferase 2 family.</text>
</comment>
<evidence type="ECO:0000313" key="3">
    <source>
        <dbReference type="EMBL" id="MFD2616164.1"/>
    </source>
</evidence>
<feature type="domain" description="Glycosyltransferase 2-like" evidence="2">
    <location>
        <begin position="7"/>
        <end position="141"/>
    </location>
</feature>
<dbReference type="Gene3D" id="3.90.550.10">
    <property type="entry name" value="Spore Coat Polysaccharide Biosynthesis Protein SpsA, Chain A"/>
    <property type="match status" value="1"/>
</dbReference>
<gene>
    <name evidence="3" type="ORF">ACFSTF_02415</name>
</gene>
<dbReference type="SUPFAM" id="SSF53448">
    <property type="entry name" value="Nucleotide-diphospho-sugar transferases"/>
    <property type="match status" value="1"/>
</dbReference>
<evidence type="ECO:0000256" key="1">
    <source>
        <dbReference type="ARBA" id="ARBA00006739"/>
    </source>
</evidence>
<dbReference type="Pfam" id="PF00535">
    <property type="entry name" value="Glycos_transf_2"/>
    <property type="match status" value="1"/>
</dbReference>
<protein>
    <submittedName>
        <fullName evidence="3">Glycosyltransferase family 2 protein</fullName>
    </submittedName>
</protein>
<dbReference type="EMBL" id="JBHUMR010000007">
    <property type="protein sequence ID" value="MFD2616164.1"/>
    <property type="molecule type" value="Genomic_DNA"/>
</dbReference>
<reference evidence="4" key="1">
    <citation type="journal article" date="2019" name="Int. J. Syst. Evol. Microbiol.">
        <title>The Global Catalogue of Microorganisms (GCM) 10K type strain sequencing project: providing services to taxonomists for standard genome sequencing and annotation.</title>
        <authorList>
            <consortium name="The Broad Institute Genomics Platform"/>
            <consortium name="The Broad Institute Genome Sequencing Center for Infectious Disease"/>
            <person name="Wu L."/>
            <person name="Ma J."/>
        </authorList>
    </citation>
    <scope>NUCLEOTIDE SEQUENCE [LARGE SCALE GENOMIC DNA]</scope>
    <source>
        <strain evidence="4">TISTR 2241</strain>
    </source>
</reference>
<dbReference type="Proteomes" id="UP001597458">
    <property type="component" value="Unassembled WGS sequence"/>
</dbReference>
<keyword evidence="4" id="KW-1185">Reference proteome</keyword>
<accession>A0ABW5PLX0</accession>